<accession>A0ACC2TRX7</accession>
<evidence type="ECO:0000313" key="2">
    <source>
        <dbReference type="Proteomes" id="UP001165960"/>
    </source>
</evidence>
<keyword evidence="2" id="KW-1185">Reference proteome</keyword>
<comment type="caution">
    <text evidence="1">The sequence shown here is derived from an EMBL/GenBank/DDBJ whole genome shotgun (WGS) entry which is preliminary data.</text>
</comment>
<name>A0ACC2TRX7_9FUNG</name>
<proteinExistence type="predicted"/>
<dbReference type="EMBL" id="QTSX02002203">
    <property type="protein sequence ID" value="KAJ9077354.1"/>
    <property type="molecule type" value="Genomic_DNA"/>
</dbReference>
<sequence>MDLNWVYWAAKNSLPRPSQTHQDLGVAFGAQNGPHSYCQGGNDSRTWICFEKQKSRCGQISPPTSPAWWLGAGSIPARGINIVTFVTVTPFWDWDGSSLAGNKLLSLALYEFGASSGTFMHSNSTSTVGALIVVLGCLSTPSKFGRFQIWPAVSPIFGLGEIALFGFPIGQFPHPAGVDGPAVGGALSPAGWPRRASRQAQHAVCRWLVASRAARSRVFLLLYASFKK</sequence>
<dbReference type="Proteomes" id="UP001165960">
    <property type="component" value="Unassembled WGS sequence"/>
</dbReference>
<organism evidence="1 2">
    <name type="scientific">Entomophthora muscae</name>
    <dbReference type="NCBI Taxonomy" id="34485"/>
    <lineage>
        <taxon>Eukaryota</taxon>
        <taxon>Fungi</taxon>
        <taxon>Fungi incertae sedis</taxon>
        <taxon>Zoopagomycota</taxon>
        <taxon>Entomophthoromycotina</taxon>
        <taxon>Entomophthoromycetes</taxon>
        <taxon>Entomophthorales</taxon>
        <taxon>Entomophthoraceae</taxon>
        <taxon>Entomophthora</taxon>
    </lineage>
</organism>
<protein>
    <submittedName>
        <fullName evidence="1">Uncharacterized protein</fullName>
    </submittedName>
</protein>
<gene>
    <name evidence="1" type="ORF">DSO57_1017492</name>
</gene>
<reference evidence="1" key="1">
    <citation type="submission" date="2022-04" db="EMBL/GenBank/DDBJ databases">
        <title>Genome of the entomopathogenic fungus Entomophthora muscae.</title>
        <authorList>
            <person name="Elya C."/>
            <person name="Lovett B.R."/>
            <person name="Lee E."/>
            <person name="Macias A.M."/>
            <person name="Hajek A.E."/>
            <person name="De Bivort B.L."/>
            <person name="Kasson M.T."/>
            <person name="De Fine Licht H.H."/>
            <person name="Stajich J.E."/>
        </authorList>
    </citation>
    <scope>NUCLEOTIDE SEQUENCE</scope>
    <source>
        <strain evidence="1">Berkeley</strain>
    </source>
</reference>
<evidence type="ECO:0000313" key="1">
    <source>
        <dbReference type="EMBL" id="KAJ9077354.1"/>
    </source>
</evidence>